<protein>
    <recommendedName>
        <fullName evidence="4">COP9 signalosome complex subunit 3</fullName>
    </recommendedName>
</protein>
<dbReference type="GO" id="GO:0008180">
    <property type="term" value="C:COP9 signalosome"/>
    <property type="evidence" value="ECO:0007669"/>
    <property type="project" value="UniProtKB-KW"/>
</dbReference>
<dbReference type="PROSITE" id="PS50250">
    <property type="entry name" value="PCI"/>
    <property type="match status" value="1"/>
</dbReference>
<comment type="similarity">
    <text evidence="3">Belongs to the CSN3 family.</text>
</comment>
<feature type="domain" description="PCI" evidence="8">
    <location>
        <begin position="196"/>
        <end position="361"/>
    </location>
</feature>
<name>A0AAV7ZB45_9EUKA</name>
<dbReference type="Proteomes" id="UP001146793">
    <property type="component" value="Unassembled WGS sequence"/>
</dbReference>
<keyword evidence="5" id="KW-0963">Cytoplasm</keyword>
<evidence type="ECO:0000256" key="4">
    <source>
        <dbReference type="ARBA" id="ARBA00014878"/>
    </source>
</evidence>
<dbReference type="GO" id="GO:0006511">
    <property type="term" value="P:ubiquitin-dependent protein catabolic process"/>
    <property type="evidence" value="ECO:0007669"/>
    <property type="project" value="TreeGrafter"/>
</dbReference>
<gene>
    <name evidence="9" type="ORF">M0812_18981</name>
</gene>
<dbReference type="SMART" id="SM00088">
    <property type="entry name" value="PINT"/>
    <property type="match status" value="1"/>
</dbReference>
<dbReference type="EMBL" id="JANTQA010000036">
    <property type="protein sequence ID" value="KAJ3436914.1"/>
    <property type="molecule type" value="Genomic_DNA"/>
</dbReference>
<reference evidence="9" key="1">
    <citation type="submission" date="2022-08" db="EMBL/GenBank/DDBJ databases">
        <title>Novel sulphate-reducing endosymbionts in the free-living metamonad Anaeramoeba.</title>
        <authorList>
            <person name="Jerlstrom-Hultqvist J."/>
            <person name="Cepicka I."/>
            <person name="Gallot-Lavallee L."/>
            <person name="Salas-Leiva D."/>
            <person name="Curtis B.A."/>
            <person name="Zahonova K."/>
            <person name="Pipaliya S."/>
            <person name="Dacks J."/>
            <person name="Roger A.J."/>
        </authorList>
    </citation>
    <scope>NUCLEOTIDE SEQUENCE</scope>
    <source>
        <strain evidence="9">Busselton2</strain>
    </source>
</reference>
<evidence type="ECO:0000256" key="7">
    <source>
        <dbReference type="ARBA" id="ARBA00023242"/>
    </source>
</evidence>
<evidence type="ECO:0000256" key="6">
    <source>
        <dbReference type="ARBA" id="ARBA00022790"/>
    </source>
</evidence>
<keyword evidence="7" id="KW-0539">Nucleus</keyword>
<accession>A0AAV7ZB45</accession>
<evidence type="ECO:0000313" key="10">
    <source>
        <dbReference type="Proteomes" id="UP001146793"/>
    </source>
</evidence>
<comment type="caution">
    <text evidence="9">The sequence shown here is derived from an EMBL/GenBank/DDBJ whole genome shotgun (WGS) entry which is preliminary data.</text>
</comment>
<dbReference type="AlphaFoldDB" id="A0AAV7ZB45"/>
<evidence type="ECO:0000313" key="9">
    <source>
        <dbReference type="EMBL" id="KAJ3436914.1"/>
    </source>
</evidence>
<dbReference type="InterPro" id="IPR000717">
    <property type="entry name" value="PCI_dom"/>
</dbReference>
<evidence type="ECO:0000256" key="5">
    <source>
        <dbReference type="ARBA" id="ARBA00022490"/>
    </source>
</evidence>
<dbReference type="GO" id="GO:0005737">
    <property type="term" value="C:cytoplasm"/>
    <property type="evidence" value="ECO:0007669"/>
    <property type="project" value="UniProtKB-SubCell"/>
</dbReference>
<organism evidence="9 10">
    <name type="scientific">Anaeramoeba flamelloides</name>
    <dbReference type="NCBI Taxonomy" id="1746091"/>
    <lineage>
        <taxon>Eukaryota</taxon>
        <taxon>Metamonada</taxon>
        <taxon>Anaeramoebidae</taxon>
        <taxon>Anaeramoeba</taxon>
    </lineage>
</organism>
<proteinExistence type="inferred from homology"/>
<evidence type="ECO:0000259" key="8">
    <source>
        <dbReference type="PROSITE" id="PS50250"/>
    </source>
</evidence>
<dbReference type="PANTHER" id="PTHR10758:SF1">
    <property type="entry name" value="COP9 SIGNALOSOME COMPLEX SUBUNIT 3"/>
    <property type="match status" value="1"/>
</dbReference>
<evidence type="ECO:0000256" key="1">
    <source>
        <dbReference type="ARBA" id="ARBA00004123"/>
    </source>
</evidence>
<evidence type="ECO:0000256" key="2">
    <source>
        <dbReference type="ARBA" id="ARBA00004496"/>
    </source>
</evidence>
<dbReference type="InterPro" id="IPR036390">
    <property type="entry name" value="WH_DNA-bd_sf"/>
</dbReference>
<dbReference type="InterPro" id="IPR050756">
    <property type="entry name" value="CSN3"/>
</dbReference>
<dbReference type="Pfam" id="PF22788">
    <property type="entry name" value="COP9_hel_rpt"/>
    <property type="match status" value="1"/>
</dbReference>
<dbReference type="Pfam" id="PF01399">
    <property type="entry name" value="PCI"/>
    <property type="match status" value="1"/>
</dbReference>
<keyword evidence="6" id="KW-0736">Signalosome</keyword>
<sequence>MEQVLNIIFQNSNNKESLQHLFEFLKKNENIINEQKNNLDLYLEQLHNGHHTLGCIFLLAAKAQSKSIKNVGLIIKQLQQFFLNCDPYQARFCPSKYYFLCRRLAEICIENSVPQAAIFPLYQSIKKLQKTSELTPAHPYLMLVSLCSKNFSVATKVLEEEVFEIESKTTGLNIEEVLLYFYYGGLIWTILKKYDRATHFFELNISFPADILSKIVLESYKKYIFTSILSTGKVPVLPSQTSHVVEKNLRQLCGPYFKFKQFFENSNSLELNELVVKFNDIFEKDNNLGLAKLCIQNLLRRGIQRLTKTYITLSLEFVADKFGLGSVINAEFYILDMIEKGEVFAKIDQKKGEISFHDDPETYQSSQIGIQMDKEIQEVIDLSNQIKHLDEKIMVYPNYIMKKMKEDHHSQKKSEEIETEKMN</sequence>
<comment type="subcellular location">
    <subcellularLocation>
        <location evidence="2">Cytoplasm</location>
    </subcellularLocation>
    <subcellularLocation>
        <location evidence="1">Nucleus</location>
    </subcellularLocation>
</comment>
<dbReference type="SUPFAM" id="SSF46785">
    <property type="entry name" value="Winged helix' DNA-binding domain"/>
    <property type="match status" value="1"/>
</dbReference>
<dbReference type="PANTHER" id="PTHR10758">
    <property type="entry name" value="26S PROTEASOME NON-ATPASE REGULATORY SUBUNIT 3/COP9 SIGNALOSOME COMPLEX SUBUNIT 3"/>
    <property type="match status" value="1"/>
</dbReference>
<dbReference type="InterPro" id="IPR055089">
    <property type="entry name" value="COP9_N"/>
</dbReference>
<evidence type="ECO:0000256" key="3">
    <source>
        <dbReference type="ARBA" id="ARBA00007084"/>
    </source>
</evidence>